<dbReference type="Gene3D" id="3.40.50.1820">
    <property type="entry name" value="alpha/beta hydrolase"/>
    <property type="match status" value="1"/>
</dbReference>
<feature type="chain" id="PRO_5030583607" description="Bacterial virulence domain-containing protein" evidence="1">
    <location>
        <begin position="32"/>
        <end position="549"/>
    </location>
</feature>
<dbReference type="EMBL" id="WNDQ01000011">
    <property type="protein sequence ID" value="KAF1022519.1"/>
    <property type="molecule type" value="Genomic_DNA"/>
</dbReference>
<proteinExistence type="predicted"/>
<dbReference type="SUPFAM" id="SSF53474">
    <property type="entry name" value="alpha/beta-Hydrolases"/>
    <property type="match status" value="1"/>
</dbReference>
<organism evidence="3 4">
    <name type="scientific">Paracidovorax wautersii</name>
    <dbReference type="NCBI Taxonomy" id="1177982"/>
    <lineage>
        <taxon>Bacteria</taxon>
        <taxon>Pseudomonadati</taxon>
        <taxon>Pseudomonadota</taxon>
        <taxon>Betaproteobacteria</taxon>
        <taxon>Burkholderiales</taxon>
        <taxon>Comamonadaceae</taxon>
        <taxon>Paracidovorax</taxon>
    </lineage>
</organism>
<keyword evidence="1" id="KW-0732">Signal</keyword>
<evidence type="ECO:0000256" key="1">
    <source>
        <dbReference type="SAM" id="SignalP"/>
    </source>
</evidence>
<dbReference type="PROSITE" id="PS51318">
    <property type="entry name" value="TAT"/>
    <property type="match status" value="1"/>
</dbReference>
<dbReference type="PIRSF" id="PIRSF029063">
    <property type="entry name" value="IV_sec_VirJ"/>
    <property type="match status" value="1"/>
</dbReference>
<evidence type="ECO:0000313" key="4">
    <source>
        <dbReference type="Proteomes" id="UP000461670"/>
    </source>
</evidence>
<feature type="domain" description="Bacterial virulence" evidence="2">
    <location>
        <begin position="339"/>
        <end position="528"/>
    </location>
</feature>
<dbReference type="AlphaFoldDB" id="A0A7V8FQJ4"/>
<dbReference type="Proteomes" id="UP000461670">
    <property type="component" value="Unassembled WGS sequence"/>
</dbReference>
<feature type="signal peptide" evidence="1">
    <location>
        <begin position="1"/>
        <end position="31"/>
    </location>
</feature>
<evidence type="ECO:0000259" key="2">
    <source>
        <dbReference type="Pfam" id="PF06057"/>
    </source>
</evidence>
<dbReference type="InterPro" id="IPR029058">
    <property type="entry name" value="AB_hydrolase_fold"/>
</dbReference>
<dbReference type="Pfam" id="PF06057">
    <property type="entry name" value="VirJ"/>
    <property type="match status" value="1"/>
</dbReference>
<dbReference type="InterPro" id="IPR011225">
    <property type="entry name" value="IV_sec_VirJ"/>
</dbReference>
<sequence length="549" mass="57873">MHPHHLRAGRRLAFLSAAAAAAFALTSTAWAASPAKPAPASAAPAAATPAAPAAGRVEILSHGYFNQAQIYRPSGEPRGVALLVSGTDGWTAQDGELADSLRRQGVLTAGLDLKQMIVALRKDGANCLGPRGDFDNFSRVLQARYQLNGYSQPILVGNGPVAAGMAYGTQATASEDTFSGAISLGFVPQTLALPLPLCKEFTGLVTPINSAATEAARIIAAPPPETKSAGKGAKGTGAPAPAMPRGPYVYRFEPTAKFADPWLVFPTPADGPEVADFVRRVPNGALMATAITPANVDAQLAEAITRLKPHQQETAAPPTAVSDLPLVEVPTKEPIKDHDLLAVMISGDGGWAGIDKDLASAMNRDGIPVVGFDSLRYFWKARTPESTARDVERVIRYYQAQPAWKRVRVLLIGYSQGADVMPFVINRLPADLRAQLASVILIGMGEKASFEFHVTNWIKTNDKGAPTLPEAEKMPRGLALCAYGVDDKDAVCPRLNKPGSPVRLLALKGGHHFDGNYDNLATALLQATAKPPMLPQGEAPAAATTTTTP</sequence>
<name>A0A7V8FQJ4_9BURK</name>
<protein>
    <recommendedName>
        <fullName evidence="2">Bacterial virulence domain-containing protein</fullName>
    </recommendedName>
</protein>
<comment type="caution">
    <text evidence="3">The sequence shown here is derived from an EMBL/GenBank/DDBJ whole genome shotgun (WGS) entry which is preliminary data.</text>
</comment>
<evidence type="ECO:0000313" key="3">
    <source>
        <dbReference type="EMBL" id="KAF1022519.1"/>
    </source>
</evidence>
<accession>A0A7V8FQJ4</accession>
<reference evidence="4" key="1">
    <citation type="journal article" date="2020" name="MBio">
        <title>Horizontal gene transfer to a defensive symbiont with a reduced genome amongst a multipartite beetle microbiome.</title>
        <authorList>
            <person name="Waterworth S.C."/>
            <person name="Florez L.V."/>
            <person name="Rees E.R."/>
            <person name="Hertweck C."/>
            <person name="Kaltenpoth M."/>
            <person name="Kwan J.C."/>
        </authorList>
    </citation>
    <scope>NUCLEOTIDE SEQUENCE [LARGE SCALE GENOMIC DNA]</scope>
</reference>
<dbReference type="InterPro" id="IPR010333">
    <property type="entry name" value="VirJ"/>
</dbReference>
<gene>
    <name evidence="3" type="ORF">GAK30_01107</name>
</gene>
<dbReference type="InterPro" id="IPR006311">
    <property type="entry name" value="TAT_signal"/>
</dbReference>